<dbReference type="GO" id="GO:0016020">
    <property type="term" value="C:membrane"/>
    <property type="evidence" value="ECO:0007669"/>
    <property type="project" value="UniProtKB-SubCell"/>
</dbReference>
<evidence type="ECO:0000256" key="7">
    <source>
        <dbReference type="ARBA" id="ARBA00023065"/>
    </source>
</evidence>
<reference evidence="12 13" key="1">
    <citation type="submission" date="2016-07" db="EMBL/GenBank/DDBJ databases">
        <title>Pervasive Adenine N6-methylation of Active Genes in Fungi.</title>
        <authorList>
            <consortium name="DOE Joint Genome Institute"/>
            <person name="Mondo S.J."/>
            <person name="Dannebaum R.O."/>
            <person name="Kuo R.C."/>
            <person name="Labutti K."/>
            <person name="Haridas S."/>
            <person name="Kuo A."/>
            <person name="Salamov A."/>
            <person name="Ahrendt S.R."/>
            <person name="Lipzen A."/>
            <person name="Sullivan W."/>
            <person name="Andreopoulos W.B."/>
            <person name="Clum A."/>
            <person name="Lindquist E."/>
            <person name="Daum C."/>
            <person name="Ramamoorthy G.K."/>
            <person name="Gryganskyi A."/>
            <person name="Culley D."/>
            <person name="Magnuson J.K."/>
            <person name="James T.Y."/>
            <person name="O'Malley M.A."/>
            <person name="Stajich J.E."/>
            <person name="Spatafora J.W."/>
            <person name="Visel A."/>
            <person name="Grigoriev I.V."/>
        </authorList>
    </citation>
    <scope>NUCLEOTIDE SEQUENCE [LARGE SCALE GENOMIC DNA]</scope>
    <source>
        <strain evidence="12 13">NRRL 2496</strain>
    </source>
</reference>
<feature type="transmembrane region" description="Helical" evidence="9">
    <location>
        <begin position="363"/>
        <end position="390"/>
    </location>
</feature>
<evidence type="ECO:0000256" key="9">
    <source>
        <dbReference type="SAM" id="Phobius"/>
    </source>
</evidence>
<keyword evidence="13" id="KW-1185">Reference proteome</keyword>
<protein>
    <submittedName>
        <fullName evidence="12">Potassium transporter-domain-containing protein</fullName>
    </submittedName>
</protein>
<dbReference type="EMBL" id="MCGN01000003">
    <property type="protein sequence ID" value="ORY98606.1"/>
    <property type="molecule type" value="Genomic_DNA"/>
</dbReference>
<keyword evidence="4 9" id="KW-0812">Transmembrane</keyword>
<dbReference type="InterPro" id="IPR003855">
    <property type="entry name" value="K+_transporter"/>
</dbReference>
<evidence type="ECO:0000256" key="6">
    <source>
        <dbReference type="ARBA" id="ARBA00022989"/>
    </source>
</evidence>
<evidence type="ECO:0000256" key="4">
    <source>
        <dbReference type="ARBA" id="ARBA00022692"/>
    </source>
</evidence>
<sequence length="732" mass="81130">MSTKSEQIDQESEVGTLQEQTLFNSVQLGNPKDILMNTEAPSKQVFSKWMIALLAYQSFGVVYGDLGTSPLYTLSSTFSSTPDKYQIIGAVSIVIWSLTLVVSVKYCVFVMSADDNGEGGTFALYSLLSRYARISWNSPHAFTRAGLNRHPTGDIRSINRSFRQWLEQSLALRHIIHLLSVLGVCLVLADGVLTPAQTVLGAIQGLRLAAPSISDAATTGISEVILIAIFAAQPFGTSKIAFTFAPIVVIWLALNLGMGITNVIRYDASIFQAFSPYWIYHFFAQNGRAGWEMMGGTLLAITGVEAMFADLGHFSATSIRIAWLCFAYPCLLMAYIGQGALLIADETGTAWKNAFYAAVPNEIYWLVFVWAILAAIVASQAMISACFSILKQAMMLSNFPNLEIKHTSKKHLGQIYIPVANWLLMIGTVCVAAGFKDTVALGNAYGACITMVLFITTLLMTLTTIIVWRWNVVFSLLFLCFFGLIDGAYLTATLRKVPEGAWFTVALALALAVIMMIWKYGMLQQWAYEAGMRTDMRKNEILSPAEFLVSEKGHSTLAGLLIVFDPIGSSDTPPSFQRFLDTVDALPAAVIFCHIRKVNMPSVPEDERLIVFRTPSSDHHPIYRIILRQGFNDLPGPAMDLGTYLSDKLITVLQNQPSPSSEHIKAVTEARTRQIMYLTNAIHIKTHPRTFFLKRALLSIYSRLKLNTMENRQELYGVSLDKTIQLSEVYEF</sequence>
<keyword evidence="2" id="KW-0813">Transport</keyword>
<keyword evidence="3" id="KW-0633">Potassium transport</keyword>
<dbReference type="Pfam" id="PF22776">
    <property type="entry name" value="K_trans_C"/>
    <property type="match status" value="1"/>
</dbReference>
<evidence type="ECO:0000313" key="12">
    <source>
        <dbReference type="EMBL" id="ORY98606.1"/>
    </source>
</evidence>
<dbReference type="PANTHER" id="PTHR30540:SF83">
    <property type="entry name" value="K+ POTASSIUM TRANSPORTER"/>
    <property type="match status" value="1"/>
</dbReference>
<evidence type="ECO:0000259" key="11">
    <source>
        <dbReference type="Pfam" id="PF22776"/>
    </source>
</evidence>
<keyword evidence="6 9" id="KW-1133">Transmembrane helix</keyword>
<dbReference type="InParanoid" id="A0A1X2HJ26"/>
<feature type="transmembrane region" description="Helical" evidence="9">
    <location>
        <begin position="415"/>
        <end position="435"/>
    </location>
</feature>
<evidence type="ECO:0000256" key="5">
    <source>
        <dbReference type="ARBA" id="ARBA00022958"/>
    </source>
</evidence>
<dbReference type="InterPro" id="IPR053952">
    <property type="entry name" value="K_trans_C"/>
</dbReference>
<feature type="transmembrane region" description="Helical" evidence="9">
    <location>
        <begin position="441"/>
        <end position="460"/>
    </location>
</feature>
<dbReference type="AlphaFoldDB" id="A0A1X2HJ26"/>
<name>A0A1X2HJ26_SYNRA</name>
<feature type="transmembrane region" description="Helical" evidence="9">
    <location>
        <begin position="244"/>
        <end position="264"/>
    </location>
</feature>
<keyword evidence="7" id="KW-0406">Ion transport</keyword>
<feature type="transmembrane region" description="Helical" evidence="9">
    <location>
        <begin position="45"/>
        <end position="64"/>
    </location>
</feature>
<gene>
    <name evidence="12" type="ORF">BCR43DRAFT_454785</name>
</gene>
<feature type="transmembrane region" description="Helical" evidence="9">
    <location>
        <begin position="321"/>
        <end position="343"/>
    </location>
</feature>
<dbReference type="OMA" id="VTFITTC"/>
<dbReference type="OrthoDB" id="504708at2759"/>
<evidence type="ECO:0000256" key="8">
    <source>
        <dbReference type="ARBA" id="ARBA00023136"/>
    </source>
</evidence>
<proteinExistence type="predicted"/>
<evidence type="ECO:0000256" key="1">
    <source>
        <dbReference type="ARBA" id="ARBA00004141"/>
    </source>
</evidence>
<organism evidence="12 13">
    <name type="scientific">Syncephalastrum racemosum</name>
    <name type="common">Filamentous fungus</name>
    <dbReference type="NCBI Taxonomy" id="13706"/>
    <lineage>
        <taxon>Eukaryota</taxon>
        <taxon>Fungi</taxon>
        <taxon>Fungi incertae sedis</taxon>
        <taxon>Mucoromycota</taxon>
        <taxon>Mucoromycotina</taxon>
        <taxon>Mucoromycetes</taxon>
        <taxon>Mucorales</taxon>
        <taxon>Syncephalastraceae</taxon>
        <taxon>Syncephalastrum</taxon>
    </lineage>
</organism>
<dbReference type="PANTHER" id="PTHR30540">
    <property type="entry name" value="OSMOTIC STRESS POTASSIUM TRANSPORTER"/>
    <property type="match status" value="1"/>
</dbReference>
<evidence type="ECO:0000313" key="13">
    <source>
        <dbReference type="Proteomes" id="UP000242180"/>
    </source>
</evidence>
<feature type="transmembrane region" description="Helical" evidence="9">
    <location>
        <begin position="472"/>
        <end position="494"/>
    </location>
</feature>
<dbReference type="GO" id="GO:0015079">
    <property type="term" value="F:potassium ion transmembrane transporter activity"/>
    <property type="evidence" value="ECO:0007669"/>
    <property type="project" value="InterPro"/>
</dbReference>
<dbReference type="NCBIfam" id="TIGR00794">
    <property type="entry name" value="kup"/>
    <property type="match status" value="1"/>
</dbReference>
<evidence type="ECO:0000256" key="3">
    <source>
        <dbReference type="ARBA" id="ARBA00022538"/>
    </source>
</evidence>
<accession>A0A1X2HJ26</accession>
<feature type="transmembrane region" description="Helical" evidence="9">
    <location>
        <begin position="170"/>
        <end position="189"/>
    </location>
</feature>
<evidence type="ECO:0000259" key="10">
    <source>
        <dbReference type="Pfam" id="PF02705"/>
    </source>
</evidence>
<comment type="caution">
    <text evidence="12">The sequence shown here is derived from an EMBL/GenBank/DDBJ whole genome shotgun (WGS) entry which is preliminary data.</text>
</comment>
<keyword evidence="8 9" id="KW-0472">Membrane</keyword>
<keyword evidence="5" id="KW-0630">Potassium</keyword>
<feature type="transmembrane region" description="Helical" evidence="9">
    <location>
        <begin position="500"/>
        <end position="518"/>
    </location>
</feature>
<dbReference type="Proteomes" id="UP000242180">
    <property type="component" value="Unassembled WGS sequence"/>
</dbReference>
<comment type="subcellular location">
    <subcellularLocation>
        <location evidence="1">Membrane</location>
        <topology evidence="1">Multi-pass membrane protein</topology>
    </subcellularLocation>
</comment>
<dbReference type="STRING" id="13706.A0A1X2HJ26"/>
<feature type="domain" description="K+ potassium transporter integral membrane" evidence="10">
    <location>
        <begin position="54"/>
        <end position="535"/>
    </location>
</feature>
<feature type="domain" description="K+ potassium transporter C-terminal" evidence="11">
    <location>
        <begin position="569"/>
        <end position="731"/>
    </location>
</feature>
<dbReference type="Pfam" id="PF02705">
    <property type="entry name" value="K_trans"/>
    <property type="match status" value="1"/>
</dbReference>
<dbReference type="InterPro" id="IPR053951">
    <property type="entry name" value="K_trans_N"/>
</dbReference>
<feature type="transmembrane region" description="Helical" evidence="9">
    <location>
        <begin position="84"/>
        <end position="104"/>
    </location>
</feature>
<evidence type="ECO:0000256" key="2">
    <source>
        <dbReference type="ARBA" id="ARBA00022448"/>
    </source>
</evidence>